<dbReference type="Proteomes" id="UP000294927">
    <property type="component" value="Unassembled WGS sequence"/>
</dbReference>
<name>A0A4V3FQ59_9PSEU</name>
<proteinExistence type="predicted"/>
<dbReference type="OrthoDB" id="9804068at2"/>
<evidence type="ECO:0000256" key="4">
    <source>
        <dbReference type="ARBA" id="ARBA00023004"/>
    </source>
</evidence>
<evidence type="ECO:0000256" key="3">
    <source>
        <dbReference type="ARBA" id="ARBA00022723"/>
    </source>
</evidence>
<organism evidence="7 8">
    <name type="scientific">Actinophytocola oryzae</name>
    <dbReference type="NCBI Taxonomy" id="502181"/>
    <lineage>
        <taxon>Bacteria</taxon>
        <taxon>Bacillati</taxon>
        <taxon>Actinomycetota</taxon>
        <taxon>Actinomycetes</taxon>
        <taxon>Pseudonocardiales</taxon>
        <taxon>Pseudonocardiaceae</taxon>
    </lineage>
</organism>
<dbReference type="GO" id="GO:0050992">
    <property type="term" value="P:dimethylallyl diphosphate biosynthetic process"/>
    <property type="evidence" value="ECO:0007669"/>
    <property type="project" value="InterPro"/>
</dbReference>
<dbReference type="Pfam" id="PF02401">
    <property type="entry name" value="LYTB"/>
    <property type="match status" value="1"/>
</dbReference>
<dbReference type="AlphaFoldDB" id="A0A4V3FQ59"/>
<keyword evidence="5" id="KW-0411">Iron-sulfur</keyword>
<evidence type="ECO:0000256" key="6">
    <source>
        <dbReference type="SAM" id="MobiDB-lite"/>
    </source>
</evidence>
<evidence type="ECO:0000256" key="5">
    <source>
        <dbReference type="ARBA" id="ARBA00023014"/>
    </source>
</evidence>
<comment type="cofactor">
    <cofactor evidence="1">
        <name>[4Fe-4S] cluster</name>
        <dbReference type="ChEBI" id="CHEBI:49883"/>
    </cofactor>
</comment>
<dbReference type="Gene3D" id="3.40.1010.20">
    <property type="entry name" value="4-hydroxy-3-methylbut-2-enyl diphosphate reductase, catalytic domain"/>
    <property type="match status" value="2"/>
</dbReference>
<accession>A0A4V3FQ59</accession>
<dbReference type="GO" id="GO:0051745">
    <property type="term" value="F:4-hydroxy-3-methylbut-2-enyl diphosphate reductase activity"/>
    <property type="evidence" value="ECO:0007669"/>
    <property type="project" value="InterPro"/>
</dbReference>
<dbReference type="PANTHER" id="PTHR30426:SF0">
    <property type="entry name" value="4-HYDROXY-3-METHYLBUT-2-ENYL DIPHOSPHATE REDUCTASE"/>
    <property type="match status" value="1"/>
</dbReference>
<evidence type="ECO:0000256" key="2">
    <source>
        <dbReference type="ARBA" id="ARBA00022485"/>
    </source>
</evidence>
<dbReference type="GO" id="GO:0046872">
    <property type="term" value="F:metal ion binding"/>
    <property type="evidence" value="ECO:0007669"/>
    <property type="project" value="UniProtKB-KW"/>
</dbReference>
<dbReference type="GO" id="GO:0051539">
    <property type="term" value="F:4 iron, 4 sulfur cluster binding"/>
    <property type="evidence" value="ECO:0007669"/>
    <property type="project" value="UniProtKB-KW"/>
</dbReference>
<reference evidence="7 8" key="1">
    <citation type="submission" date="2019-03" db="EMBL/GenBank/DDBJ databases">
        <title>Genomic Encyclopedia of Archaeal and Bacterial Type Strains, Phase II (KMG-II): from individual species to whole genera.</title>
        <authorList>
            <person name="Goeker M."/>
        </authorList>
    </citation>
    <scope>NUCLEOTIDE SEQUENCE [LARGE SCALE GENOMIC DNA]</scope>
    <source>
        <strain evidence="7 8">DSM 45499</strain>
    </source>
</reference>
<evidence type="ECO:0000313" key="7">
    <source>
        <dbReference type="EMBL" id="TDV35907.1"/>
    </source>
</evidence>
<keyword evidence="3" id="KW-0479">Metal-binding</keyword>
<keyword evidence="4" id="KW-0408">Iron</keyword>
<sequence>MEHERLTTTTPVNPGEVVVAQGLSHPVLGSVRCASAAVVGGALARRGIRVRYHRALNSSARVDQRLPVVRVTSWLDATGRARGFGVASAAGDTATATAVAEVMREWSSALRTRRLLVAGAPPTCHGARRAVRLVGRALAGGGAVYVWGRMVAESAAVEDLRRRGAMVVTDLDLVPCGATVVFPAHGVEPAVRAEAVLRGLTVVDATCPLAADILAEARRFAARGDTIVVIGRADHAVVSTLTGLAPHDTRVVQTVDDVLRLDIDVADPVSYLVAPGFPLDEAADVIAMLRATWPTVRAQHGLCHAATERAEVVDGLAAACDLLLVAGSDDCRDAVTIAERARAVGQADVHVVARVEDLRLAWLPRASTVGVTPALSAAPGTVDGIAEALSALGPLSVAHRDPDIPSQATADDYHGRDARSVPSEVHPTTEPVMTS</sequence>
<dbReference type="Gene3D" id="3.40.50.11270">
    <property type="match status" value="1"/>
</dbReference>
<protein>
    <submittedName>
        <fullName evidence="7">4-hydroxy-3-methylbut-2-enyl diphosphate reductase</fullName>
    </submittedName>
</protein>
<evidence type="ECO:0000256" key="1">
    <source>
        <dbReference type="ARBA" id="ARBA00001966"/>
    </source>
</evidence>
<gene>
    <name evidence="7" type="ORF">CLV71_1333</name>
</gene>
<dbReference type="GO" id="GO:0019288">
    <property type="term" value="P:isopentenyl diphosphate biosynthetic process, methylerythritol 4-phosphate pathway"/>
    <property type="evidence" value="ECO:0007669"/>
    <property type="project" value="InterPro"/>
</dbReference>
<dbReference type="InterPro" id="IPR003451">
    <property type="entry name" value="LytB/IspH"/>
</dbReference>
<dbReference type="PANTHER" id="PTHR30426">
    <property type="entry name" value="4-HYDROXY-3-METHYLBUT-2-ENYL DIPHOSPHATE REDUCTASE"/>
    <property type="match status" value="1"/>
</dbReference>
<dbReference type="EMBL" id="SOCP01000033">
    <property type="protein sequence ID" value="TDV35907.1"/>
    <property type="molecule type" value="Genomic_DNA"/>
</dbReference>
<evidence type="ECO:0000313" key="8">
    <source>
        <dbReference type="Proteomes" id="UP000294927"/>
    </source>
</evidence>
<feature type="region of interest" description="Disordered" evidence="6">
    <location>
        <begin position="397"/>
        <end position="435"/>
    </location>
</feature>
<keyword evidence="8" id="KW-1185">Reference proteome</keyword>
<comment type="caution">
    <text evidence="7">The sequence shown here is derived from an EMBL/GenBank/DDBJ whole genome shotgun (WGS) entry which is preliminary data.</text>
</comment>
<keyword evidence="2" id="KW-0004">4Fe-4S</keyword>
<dbReference type="RefSeq" id="WP_133909302.1">
    <property type="nucleotide sequence ID" value="NZ_SOCP01000033.1"/>
</dbReference>